<evidence type="ECO:0000256" key="1">
    <source>
        <dbReference type="SAM" id="SignalP"/>
    </source>
</evidence>
<gene>
    <name evidence="2" type="ORF">GWK47_021414</name>
</gene>
<feature type="signal peptide" evidence="1">
    <location>
        <begin position="1"/>
        <end position="18"/>
    </location>
</feature>
<keyword evidence="1" id="KW-0732">Signal</keyword>
<evidence type="ECO:0000313" key="3">
    <source>
        <dbReference type="Proteomes" id="UP000770661"/>
    </source>
</evidence>
<protein>
    <submittedName>
        <fullName evidence="2">Uncharacterized protein</fullName>
    </submittedName>
</protein>
<accession>A0A8J5CKI9</accession>
<dbReference type="Proteomes" id="UP000770661">
    <property type="component" value="Unassembled WGS sequence"/>
</dbReference>
<organism evidence="2 3">
    <name type="scientific">Chionoecetes opilio</name>
    <name type="common">Atlantic snow crab</name>
    <name type="synonym">Cancer opilio</name>
    <dbReference type="NCBI Taxonomy" id="41210"/>
    <lineage>
        <taxon>Eukaryota</taxon>
        <taxon>Metazoa</taxon>
        <taxon>Ecdysozoa</taxon>
        <taxon>Arthropoda</taxon>
        <taxon>Crustacea</taxon>
        <taxon>Multicrustacea</taxon>
        <taxon>Malacostraca</taxon>
        <taxon>Eumalacostraca</taxon>
        <taxon>Eucarida</taxon>
        <taxon>Decapoda</taxon>
        <taxon>Pleocyemata</taxon>
        <taxon>Brachyura</taxon>
        <taxon>Eubrachyura</taxon>
        <taxon>Majoidea</taxon>
        <taxon>Majidae</taxon>
        <taxon>Chionoecetes</taxon>
    </lineage>
</organism>
<sequence length="153" mass="16151">MFLLVLVAHGFLEASGLGNMPGATFTGAPIVDALSTDPGQGGCAESVPGRGSREGGAGVVPGASVSTNFGYMGMWHVTTKLILPTKCICERQSGVEEAKGVPHKARGWGKLMFPAELLGMARKPEWGLACGDPREWYRRVDEATRYSANAPTD</sequence>
<comment type="caution">
    <text evidence="2">The sequence shown here is derived from an EMBL/GenBank/DDBJ whole genome shotgun (WGS) entry which is preliminary data.</text>
</comment>
<feature type="chain" id="PRO_5035296032" evidence="1">
    <location>
        <begin position="19"/>
        <end position="153"/>
    </location>
</feature>
<reference evidence="2" key="1">
    <citation type="submission" date="2020-07" db="EMBL/GenBank/DDBJ databases">
        <title>The High-quality genome of the commercially important snow crab, Chionoecetes opilio.</title>
        <authorList>
            <person name="Jeong J.-H."/>
            <person name="Ryu S."/>
        </authorList>
    </citation>
    <scope>NUCLEOTIDE SEQUENCE</scope>
    <source>
        <strain evidence="2">MADBK_172401_WGS</strain>
        <tissue evidence="2">Digestive gland</tissue>
    </source>
</reference>
<evidence type="ECO:0000313" key="2">
    <source>
        <dbReference type="EMBL" id="KAG0711077.1"/>
    </source>
</evidence>
<dbReference type="EMBL" id="JACEEZ010023630">
    <property type="protein sequence ID" value="KAG0711077.1"/>
    <property type="molecule type" value="Genomic_DNA"/>
</dbReference>
<proteinExistence type="predicted"/>
<dbReference type="AlphaFoldDB" id="A0A8J5CKI9"/>
<keyword evidence="3" id="KW-1185">Reference proteome</keyword>
<name>A0A8J5CKI9_CHIOP</name>